<feature type="compositionally biased region" description="Low complexity" evidence="1">
    <location>
        <begin position="235"/>
        <end position="249"/>
    </location>
</feature>
<evidence type="ECO:0000256" key="1">
    <source>
        <dbReference type="SAM" id="MobiDB-lite"/>
    </source>
</evidence>
<dbReference type="Proteomes" id="UP000007305">
    <property type="component" value="Chromosome 1"/>
</dbReference>
<sequence length="363" mass="38536">MQRGRPPGVTVPPPPPVRHHRAAPPTTPEPPPPHPVPTRGAAELSAPFPRPASTLMEPSSPRILAAVFVPKFSPRILALPHRTFGVSTTITAVASPCPRNHRGGQIHYLAFLPGDVLFIAHHLATLFVFLTCCHLVRHSAYALLVLAEVTSLLQNAGRSPGSSGTSPPPRPASTAPSRRPSTRSTRSSGASPARSSSSRWPPSTCPARPSTPSRGGCGSPGSWLSAPPLRSATCGFGTSGRSSSGNGSSRPLPSQRKTHRPPPPSRVPRSRRTRSTSSCRSWPVAHPGAYAREATHLGRFGARRRYRPLPPIHLSCQPARLPLPRASGGLPPPTGEEDAHQVRNQEQPGQGPHLPLAQPMDPV</sequence>
<feature type="compositionally biased region" description="Low complexity" evidence="1">
    <location>
        <begin position="156"/>
        <end position="165"/>
    </location>
</feature>
<reference evidence="3" key="1">
    <citation type="submission" date="2015-12" db="EMBL/GenBank/DDBJ databases">
        <title>Update maize B73 reference genome by single molecule sequencing technologies.</title>
        <authorList>
            <consortium name="Maize Genome Sequencing Project"/>
            <person name="Ware D."/>
        </authorList>
    </citation>
    <scope>NUCLEOTIDE SEQUENCE [LARGE SCALE GENOMIC DNA]</scope>
    <source>
        <strain evidence="3">cv. B73</strain>
    </source>
</reference>
<evidence type="ECO:0000313" key="3">
    <source>
        <dbReference type="Proteomes" id="UP000007305"/>
    </source>
</evidence>
<accession>A0A804LQX1</accession>
<name>A0A804LQX1_MAIZE</name>
<feature type="region of interest" description="Disordered" evidence="1">
    <location>
        <begin position="312"/>
        <end position="363"/>
    </location>
</feature>
<reference evidence="2" key="3">
    <citation type="submission" date="2021-05" db="UniProtKB">
        <authorList>
            <consortium name="EnsemblPlants"/>
        </authorList>
    </citation>
    <scope>IDENTIFICATION</scope>
    <source>
        <strain evidence="2">cv. B73</strain>
    </source>
</reference>
<proteinExistence type="predicted"/>
<dbReference type="InterPro" id="IPR040327">
    <property type="entry name" value="At5g14285-like"/>
</dbReference>
<protein>
    <submittedName>
        <fullName evidence="2">Uncharacterized protein</fullName>
    </submittedName>
</protein>
<dbReference type="EnsemblPlants" id="Zm00001eb029560_T002">
    <property type="protein sequence ID" value="Zm00001eb029560_P002"/>
    <property type="gene ID" value="Zm00001eb029560"/>
</dbReference>
<dbReference type="Gramene" id="Zm00001eb029560_T002">
    <property type="protein sequence ID" value="Zm00001eb029560_P002"/>
    <property type="gene ID" value="Zm00001eb029560"/>
</dbReference>
<dbReference type="EnsemblPlants" id="Zm00001eb029560_T001">
    <property type="protein sequence ID" value="Zm00001eb029560_P001"/>
    <property type="gene ID" value="Zm00001eb029560"/>
</dbReference>
<feature type="region of interest" description="Disordered" evidence="1">
    <location>
        <begin position="155"/>
        <end position="293"/>
    </location>
</feature>
<evidence type="ECO:0000313" key="2">
    <source>
        <dbReference type="EnsemblPlants" id="Zm00001eb029560_P001"/>
    </source>
</evidence>
<keyword evidence="3" id="KW-1185">Reference proteome</keyword>
<dbReference type="PANTHER" id="PTHR31766">
    <property type="entry name" value="GLABROUS1 ENHANCER-BINDING PROTEIN-LIKE 2"/>
    <property type="match status" value="1"/>
</dbReference>
<feature type="region of interest" description="Disordered" evidence="1">
    <location>
        <begin position="1"/>
        <end position="52"/>
    </location>
</feature>
<dbReference type="PANTHER" id="PTHR31766:SF2">
    <property type="entry name" value="GLABROUS1 ENHANCER-BINDING PROTEIN-LIKE 2"/>
    <property type="match status" value="1"/>
</dbReference>
<reference evidence="2" key="2">
    <citation type="submission" date="2019-07" db="EMBL/GenBank/DDBJ databases">
        <authorList>
            <person name="Seetharam A."/>
            <person name="Woodhouse M."/>
            <person name="Cannon E."/>
        </authorList>
    </citation>
    <scope>NUCLEOTIDE SEQUENCE [LARGE SCALE GENOMIC DNA]</scope>
    <source>
        <strain evidence="2">cv. B73</strain>
    </source>
</reference>
<feature type="compositionally biased region" description="Low complexity" evidence="1">
    <location>
        <begin position="172"/>
        <end position="202"/>
    </location>
</feature>
<dbReference type="AlphaFoldDB" id="A0A804LQX1"/>
<feature type="compositionally biased region" description="Pro residues" evidence="1">
    <location>
        <begin position="25"/>
        <end position="36"/>
    </location>
</feature>
<dbReference type="Gramene" id="Zm00001eb029560_T001">
    <property type="protein sequence ID" value="Zm00001eb029560_P001"/>
    <property type="gene ID" value="Zm00001eb029560"/>
</dbReference>
<organism evidence="2 3">
    <name type="scientific">Zea mays</name>
    <name type="common">Maize</name>
    <dbReference type="NCBI Taxonomy" id="4577"/>
    <lineage>
        <taxon>Eukaryota</taxon>
        <taxon>Viridiplantae</taxon>
        <taxon>Streptophyta</taxon>
        <taxon>Embryophyta</taxon>
        <taxon>Tracheophyta</taxon>
        <taxon>Spermatophyta</taxon>
        <taxon>Magnoliopsida</taxon>
        <taxon>Liliopsida</taxon>
        <taxon>Poales</taxon>
        <taxon>Poaceae</taxon>
        <taxon>PACMAD clade</taxon>
        <taxon>Panicoideae</taxon>
        <taxon>Andropogonodae</taxon>
        <taxon>Andropogoneae</taxon>
        <taxon>Tripsacinae</taxon>
        <taxon>Zea</taxon>
    </lineage>
</organism>